<dbReference type="Gene3D" id="1.10.418.10">
    <property type="entry name" value="Calponin-like domain"/>
    <property type="match status" value="1"/>
</dbReference>
<dbReference type="InterPro" id="IPR000557">
    <property type="entry name" value="Calponin_repeat"/>
</dbReference>
<dbReference type="Proteomes" id="UP000287033">
    <property type="component" value="Unassembled WGS sequence"/>
</dbReference>
<dbReference type="PRINTS" id="PR00890">
    <property type="entry name" value="TRANSGELIN"/>
</dbReference>
<dbReference type="STRING" id="137246.A0A401RYA7"/>
<feature type="domain" description="Calponin-homology (CH)" evidence="3">
    <location>
        <begin position="82"/>
        <end position="194"/>
    </location>
</feature>
<dbReference type="InterPro" id="IPR001715">
    <property type="entry name" value="CH_dom"/>
</dbReference>
<dbReference type="PROSITE" id="PS50021">
    <property type="entry name" value="CH"/>
    <property type="match status" value="1"/>
</dbReference>
<comment type="caution">
    <text evidence="4">The sequence shown here is derived from an EMBL/GenBank/DDBJ whole genome shotgun (WGS) entry which is preliminary data.</text>
</comment>
<dbReference type="InterPro" id="IPR036872">
    <property type="entry name" value="CH_dom_sf"/>
</dbReference>
<dbReference type="GO" id="GO:0007015">
    <property type="term" value="P:actin filament organization"/>
    <property type="evidence" value="ECO:0007669"/>
    <property type="project" value="TreeGrafter"/>
</dbReference>
<dbReference type="PRINTS" id="PR00888">
    <property type="entry name" value="SM22CALPONIN"/>
</dbReference>
<proteinExistence type="inferred from homology"/>
<dbReference type="OMA" id="MILVEWI"/>
<evidence type="ECO:0000256" key="1">
    <source>
        <dbReference type="ARBA" id="ARBA00009631"/>
    </source>
</evidence>
<dbReference type="Pfam" id="PF00307">
    <property type="entry name" value="CH"/>
    <property type="match status" value="1"/>
</dbReference>
<dbReference type="OrthoDB" id="21595at2759"/>
<dbReference type="EMBL" id="BEZZ01000023">
    <property type="protein sequence ID" value="GCC23136.1"/>
    <property type="molecule type" value="Genomic_DNA"/>
</dbReference>
<keyword evidence="5" id="KW-1185">Reference proteome</keyword>
<evidence type="ECO:0000256" key="2">
    <source>
        <dbReference type="RuleBase" id="RU361224"/>
    </source>
</evidence>
<dbReference type="GO" id="GO:0015629">
    <property type="term" value="C:actin cytoskeleton"/>
    <property type="evidence" value="ECO:0007669"/>
    <property type="project" value="TreeGrafter"/>
</dbReference>
<comment type="similarity">
    <text evidence="1 2">Belongs to the calponin family.</text>
</comment>
<protein>
    <recommendedName>
        <fullName evidence="2">Transgelin</fullName>
    </recommendedName>
</protein>
<accession>A0A401RYA7</accession>
<dbReference type="SMART" id="SM00033">
    <property type="entry name" value="CH"/>
    <property type="match status" value="1"/>
</dbReference>
<dbReference type="PROSITE" id="PS01052">
    <property type="entry name" value="CALPONIN_1"/>
    <property type="match status" value="1"/>
</dbReference>
<evidence type="ECO:0000259" key="3">
    <source>
        <dbReference type="PROSITE" id="PS50021"/>
    </source>
</evidence>
<dbReference type="SUPFAM" id="SSF47576">
    <property type="entry name" value="Calponin-homology domain, CH-domain"/>
    <property type="match status" value="1"/>
</dbReference>
<dbReference type="FunFam" id="1.10.418.10:FF:000039">
    <property type="entry name" value="Transgelin"/>
    <property type="match status" value="1"/>
</dbReference>
<evidence type="ECO:0000313" key="4">
    <source>
        <dbReference type="EMBL" id="GCC23136.1"/>
    </source>
</evidence>
<dbReference type="InterPro" id="IPR050606">
    <property type="entry name" value="Calponin-like"/>
</dbReference>
<dbReference type="PANTHER" id="PTHR47385">
    <property type="entry name" value="CALPONIN"/>
    <property type="match status" value="1"/>
</dbReference>
<dbReference type="InterPro" id="IPR003096">
    <property type="entry name" value="SM22_calponin"/>
</dbReference>
<gene>
    <name evidence="4" type="ORF">chiPu_0001529</name>
</gene>
<sequence length="258" mass="29273">MAENINIIKMLLCFYDCPFPNKEEEFSKKRCPKLHTLWLAVHLATCVPPAEKYTLLINMANQGPTFGLSRDIRNKIEKKYEPELEERLVEWIIAQCGASVGRPEPGRMGFQAWLKDGTVLSLLINSLYSEDKKPIKKIQDTDKAFKQMEQVSQFLKAAENYGVNKTDIFQTVDLWESKDMAAVQRTLMALGSIAVTRNDGHYHGDLNWFHKKAQENKREFTEEQLAQGKNIIGLQMGSNQGASQAGMVGYGQARQIIS</sequence>
<dbReference type="AlphaFoldDB" id="A0A401RYA7"/>
<dbReference type="Pfam" id="PF00402">
    <property type="entry name" value="Calponin"/>
    <property type="match status" value="1"/>
</dbReference>
<dbReference type="GO" id="GO:0051015">
    <property type="term" value="F:actin filament binding"/>
    <property type="evidence" value="ECO:0007669"/>
    <property type="project" value="TreeGrafter"/>
</dbReference>
<evidence type="ECO:0000313" key="5">
    <source>
        <dbReference type="Proteomes" id="UP000287033"/>
    </source>
</evidence>
<organism evidence="4 5">
    <name type="scientific">Chiloscyllium punctatum</name>
    <name type="common">Brownbanded bambooshark</name>
    <name type="synonym">Hemiscyllium punctatum</name>
    <dbReference type="NCBI Taxonomy" id="137246"/>
    <lineage>
        <taxon>Eukaryota</taxon>
        <taxon>Metazoa</taxon>
        <taxon>Chordata</taxon>
        <taxon>Craniata</taxon>
        <taxon>Vertebrata</taxon>
        <taxon>Chondrichthyes</taxon>
        <taxon>Elasmobranchii</taxon>
        <taxon>Galeomorphii</taxon>
        <taxon>Galeoidea</taxon>
        <taxon>Orectolobiformes</taxon>
        <taxon>Hemiscylliidae</taxon>
        <taxon>Chiloscyllium</taxon>
    </lineage>
</organism>
<dbReference type="PROSITE" id="PS51122">
    <property type="entry name" value="CALPONIN_2"/>
    <property type="match status" value="1"/>
</dbReference>
<reference evidence="4 5" key="1">
    <citation type="journal article" date="2018" name="Nat. Ecol. Evol.">
        <title>Shark genomes provide insights into elasmobranch evolution and the origin of vertebrates.</title>
        <authorList>
            <person name="Hara Y"/>
            <person name="Yamaguchi K"/>
            <person name="Onimaru K"/>
            <person name="Kadota M"/>
            <person name="Koyanagi M"/>
            <person name="Keeley SD"/>
            <person name="Tatsumi K"/>
            <person name="Tanaka K"/>
            <person name="Motone F"/>
            <person name="Kageyama Y"/>
            <person name="Nozu R"/>
            <person name="Adachi N"/>
            <person name="Nishimura O"/>
            <person name="Nakagawa R"/>
            <person name="Tanegashima C"/>
            <person name="Kiyatake I"/>
            <person name="Matsumoto R"/>
            <person name="Murakumo K"/>
            <person name="Nishida K"/>
            <person name="Terakita A"/>
            <person name="Kuratani S"/>
            <person name="Sato K"/>
            <person name="Hyodo S Kuraku.S."/>
        </authorList>
    </citation>
    <scope>NUCLEOTIDE SEQUENCE [LARGE SCALE GENOMIC DNA]</scope>
</reference>
<name>A0A401RYA7_CHIPU</name>
<dbReference type="PANTHER" id="PTHR47385:SF20">
    <property type="entry name" value="TRANSGELIN-2"/>
    <property type="match status" value="1"/>
</dbReference>